<dbReference type="AlphaFoldDB" id="T0ZAH2"/>
<dbReference type="CDD" id="cd00773">
    <property type="entry name" value="HisRS-like_core"/>
    <property type="match status" value="1"/>
</dbReference>
<reference evidence="2" key="2">
    <citation type="journal article" date="2014" name="ISME J.">
        <title>Microbial stratification in low pH oxic and suboxic macroscopic growths along an acid mine drainage.</title>
        <authorList>
            <person name="Mendez-Garcia C."/>
            <person name="Mesa V."/>
            <person name="Sprenger R.R."/>
            <person name="Richter M."/>
            <person name="Diez M.S."/>
            <person name="Solano J."/>
            <person name="Bargiela R."/>
            <person name="Golyshina O.V."/>
            <person name="Manteca A."/>
            <person name="Ramos J.L."/>
            <person name="Gallego J.R."/>
            <person name="Llorente I."/>
            <person name="Martins Dos Santos V.A."/>
            <person name="Jensen O.N."/>
            <person name="Pelaez A.I."/>
            <person name="Sanchez J."/>
            <person name="Ferrer M."/>
        </authorList>
    </citation>
    <scope>NUCLEOTIDE SEQUENCE</scope>
</reference>
<gene>
    <name evidence="2" type="ORF">B1B_13280</name>
</gene>
<accession>T0ZAH2</accession>
<feature type="domain" description="Aminoacyl-transfer RNA synthetases class-II family profile" evidence="1">
    <location>
        <begin position="23"/>
        <end position="272"/>
    </location>
</feature>
<dbReference type="GO" id="GO:0005737">
    <property type="term" value="C:cytoplasm"/>
    <property type="evidence" value="ECO:0007669"/>
    <property type="project" value="InterPro"/>
</dbReference>
<dbReference type="Pfam" id="PF13393">
    <property type="entry name" value="tRNA-synt_His"/>
    <property type="match status" value="1"/>
</dbReference>
<proteinExistence type="predicted"/>
<sequence length="291" mass="31660">MPFAPLRGFRDYVPPEAGARSELMRRMRASARRCGFSELETPSVEPLDLYKVKSGEEIAREVWAFQDKGGRDVALAPETTPSLARIYAERAKSEPLPVKWFTIQKLWRYEEPQAGRTREFSQLNFDILGVGGVEAEVETLASAALALDEAGAAGLYAFRINDRPLAEGLGRHFGASDVAAYFRTVDRYRKSSAKEFLAGLESAGIPSGRTGELAALFGSVGAGVLPADLPAFFDRIGALGLEEGARAGVARIRALMRLCEPAGIADRVVFDPTVVRGLAYYTSTVFEAYAK</sequence>
<dbReference type="InterPro" id="IPR004516">
    <property type="entry name" value="HisRS/HisZ"/>
</dbReference>
<dbReference type="GO" id="GO:0004821">
    <property type="term" value="F:histidine-tRNA ligase activity"/>
    <property type="evidence" value="ECO:0007669"/>
    <property type="project" value="TreeGrafter"/>
</dbReference>
<name>T0ZAH2_9ZZZZ</name>
<organism evidence="2">
    <name type="scientific">mine drainage metagenome</name>
    <dbReference type="NCBI Taxonomy" id="410659"/>
    <lineage>
        <taxon>unclassified sequences</taxon>
        <taxon>metagenomes</taxon>
        <taxon>ecological metagenomes</taxon>
    </lineage>
</organism>
<dbReference type="EMBL" id="AUZY01008744">
    <property type="protein sequence ID" value="EQD44961.1"/>
    <property type="molecule type" value="Genomic_DNA"/>
</dbReference>
<evidence type="ECO:0000313" key="2">
    <source>
        <dbReference type="EMBL" id="EQD44961.1"/>
    </source>
</evidence>
<dbReference type="GO" id="GO:0006427">
    <property type="term" value="P:histidyl-tRNA aminoacylation"/>
    <property type="evidence" value="ECO:0007669"/>
    <property type="project" value="TreeGrafter"/>
</dbReference>
<keyword evidence="2" id="KW-0436">Ligase</keyword>
<dbReference type="InterPro" id="IPR041715">
    <property type="entry name" value="HisRS-like_core"/>
</dbReference>
<dbReference type="PANTHER" id="PTHR43707">
    <property type="entry name" value="HISTIDYL-TRNA SYNTHETASE"/>
    <property type="match status" value="1"/>
</dbReference>
<evidence type="ECO:0000259" key="1">
    <source>
        <dbReference type="PROSITE" id="PS50862"/>
    </source>
</evidence>
<keyword evidence="2" id="KW-0030">Aminoacyl-tRNA synthetase</keyword>
<dbReference type="Gene3D" id="3.30.930.10">
    <property type="entry name" value="Bira Bifunctional Protein, Domain 2"/>
    <property type="match status" value="1"/>
</dbReference>
<dbReference type="SUPFAM" id="SSF55681">
    <property type="entry name" value="Class II aaRS and biotin synthetases"/>
    <property type="match status" value="1"/>
</dbReference>
<dbReference type="InterPro" id="IPR045864">
    <property type="entry name" value="aa-tRNA-synth_II/BPL/LPL"/>
</dbReference>
<reference evidence="2" key="1">
    <citation type="submission" date="2013-08" db="EMBL/GenBank/DDBJ databases">
        <authorList>
            <person name="Mendez C."/>
            <person name="Richter M."/>
            <person name="Ferrer M."/>
            <person name="Sanchez J."/>
        </authorList>
    </citation>
    <scope>NUCLEOTIDE SEQUENCE</scope>
</reference>
<protein>
    <submittedName>
        <fullName evidence="2">Histidyl-tRNA synthetase</fullName>
    </submittedName>
</protein>
<comment type="caution">
    <text evidence="2">The sequence shown here is derived from an EMBL/GenBank/DDBJ whole genome shotgun (WGS) entry which is preliminary data.</text>
</comment>
<dbReference type="PANTHER" id="PTHR43707:SF1">
    <property type="entry name" value="HISTIDINE--TRNA LIGASE, MITOCHONDRIAL-RELATED"/>
    <property type="match status" value="1"/>
</dbReference>
<dbReference type="PROSITE" id="PS50862">
    <property type="entry name" value="AA_TRNA_LIGASE_II"/>
    <property type="match status" value="1"/>
</dbReference>
<dbReference type="InterPro" id="IPR006195">
    <property type="entry name" value="aa-tRNA-synth_II"/>
</dbReference>
<feature type="non-terminal residue" evidence="2">
    <location>
        <position position="291"/>
    </location>
</feature>